<reference evidence="6" key="1">
    <citation type="journal article" date="2019" name="Int. J. Syst. Evol. Microbiol.">
        <title>The Global Catalogue of Microorganisms (GCM) 10K type strain sequencing project: providing services to taxonomists for standard genome sequencing and annotation.</title>
        <authorList>
            <consortium name="The Broad Institute Genomics Platform"/>
            <consortium name="The Broad Institute Genome Sequencing Center for Infectious Disease"/>
            <person name="Wu L."/>
            <person name="Ma J."/>
        </authorList>
    </citation>
    <scope>NUCLEOTIDE SEQUENCE [LARGE SCALE GENOMIC DNA]</scope>
    <source>
        <strain evidence="6">CCUG 60524</strain>
    </source>
</reference>
<organism evidence="5 6">
    <name type="scientific">Tropicimonas aquimaris</name>
    <dbReference type="NCBI Taxonomy" id="914152"/>
    <lineage>
        <taxon>Bacteria</taxon>
        <taxon>Pseudomonadati</taxon>
        <taxon>Pseudomonadota</taxon>
        <taxon>Alphaproteobacteria</taxon>
        <taxon>Rhodobacterales</taxon>
        <taxon>Roseobacteraceae</taxon>
        <taxon>Tropicimonas</taxon>
    </lineage>
</organism>
<dbReference type="GO" id="GO:0008914">
    <property type="term" value="F:leucyl-tRNA--protein transferase activity"/>
    <property type="evidence" value="ECO:0007669"/>
    <property type="project" value="UniProtKB-EC"/>
</dbReference>
<evidence type="ECO:0000256" key="4">
    <source>
        <dbReference type="HAMAP-Rule" id="MF_00688"/>
    </source>
</evidence>
<comment type="catalytic activity">
    <reaction evidence="4">
        <text>N-terminal L-arginyl-[protein] + L-leucyl-tRNA(Leu) = N-terminal L-leucyl-L-arginyl-[protein] + tRNA(Leu) + H(+)</text>
        <dbReference type="Rhea" id="RHEA:50416"/>
        <dbReference type="Rhea" id="RHEA-COMP:9613"/>
        <dbReference type="Rhea" id="RHEA-COMP:9622"/>
        <dbReference type="Rhea" id="RHEA-COMP:12672"/>
        <dbReference type="Rhea" id="RHEA-COMP:12673"/>
        <dbReference type="ChEBI" id="CHEBI:15378"/>
        <dbReference type="ChEBI" id="CHEBI:64719"/>
        <dbReference type="ChEBI" id="CHEBI:78442"/>
        <dbReference type="ChEBI" id="CHEBI:78494"/>
        <dbReference type="ChEBI" id="CHEBI:133044"/>
        <dbReference type="EC" id="2.3.2.6"/>
    </reaction>
</comment>
<evidence type="ECO:0000256" key="3">
    <source>
        <dbReference type="ARBA" id="ARBA00023315"/>
    </source>
</evidence>
<dbReference type="PANTHER" id="PTHR30098:SF2">
    <property type="entry name" value="LEUCYL_PHENYLALANYL-TRNA--PROTEIN TRANSFERASE"/>
    <property type="match status" value="1"/>
</dbReference>
<dbReference type="InterPro" id="IPR004616">
    <property type="entry name" value="Leu/Phe-tRNA_Trfase"/>
</dbReference>
<dbReference type="PANTHER" id="PTHR30098">
    <property type="entry name" value="LEUCYL/PHENYLALANYL-TRNA--PROTEIN TRANSFERASE"/>
    <property type="match status" value="1"/>
</dbReference>
<keyword evidence="6" id="KW-1185">Reference proteome</keyword>
<dbReference type="Gene3D" id="3.40.630.70">
    <property type="entry name" value="Leucyl/phenylalanyl-tRNA-protein transferase, C-terminal domain"/>
    <property type="match status" value="1"/>
</dbReference>
<name>A0ABW3IP28_9RHOB</name>
<dbReference type="EC" id="2.3.2.6" evidence="4"/>
<comment type="similarity">
    <text evidence="4">Belongs to the L/F-transferase family.</text>
</comment>
<evidence type="ECO:0000256" key="2">
    <source>
        <dbReference type="ARBA" id="ARBA00022679"/>
    </source>
</evidence>
<dbReference type="HAMAP" id="MF_00688">
    <property type="entry name" value="Leu_Phe_trans"/>
    <property type="match status" value="1"/>
</dbReference>
<keyword evidence="3 4" id="KW-0012">Acyltransferase</keyword>
<dbReference type="Proteomes" id="UP001597108">
    <property type="component" value="Unassembled WGS sequence"/>
</dbReference>
<comment type="catalytic activity">
    <reaction evidence="4">
        <text>L-phenylalanyl-tRNA(Phe) + an N-terminal L-alpha-aminoacyl-[protein] = an N-terminal L-phenylalanyl-L-alpha-aminoacyl-[protein] + tRNA(Phe)</text>
        <dbReference type="Rhea" id="RHEA:43632"/>
        <dbReference type="Rhea" id="RHEA-COMP:9668"/>
        <dbReference type="Rhea" id="RHEA-COMP:9699"/>
        <dbReference type="Rhea" id="RHEA-COMP:10636"/>
        <dbReference type="Rhea" id="RHEA-COMP:10637"/>
        <dbReference type="ChEBI" id="CHEBI:78442"/>
        <dbReference type="ChEBI" id="CHEBI:78531"/>
        <dbReference type="ChEBI" id="CHEBI:78597"/>
        <dbReference type="ChEBI" id="CHEBI:83561"/>
        <dbReference type="EC" id="2.3.2.6"/>
    </reaction>
</comment>
<comment type="catalytic activity">
    <reaction evidence="4">
        <text>N-terminal L-lysyl-[protein] + L-leucyl-tRNA(Leu) = N-terminal L-leucyl-L-lysyl-[protein] + tRNA(Leu) + H(+)</text>
        <dbReference type="Rhea" id="RHEA:12340"/>
        <dbReference type="Rhea" id="RHEA-COMP:9613"/>
        <dbReference type="Rhea" id="RHEA-COMP:9622"/>
        <dbReference type="Rhea" id="RHEA-COMP:12670"/>
        <dbReference type="Rhea" id="RHEA-COMP:12671"/>
        <dbReference type="ChEBI" id="CHEBI:15378"/>
        <dbReference type="ChEBI" id="CHEBI:65249"/>
        <dbReference type="ChEBI" id="CHEBI:78442"/>
        <dbReference type="ChEBI" id="CHEBI:78494"/>
        <dbReference type="ChEBI" id="CHEBI:133043"/>
        <dbReference type="EC" id="2.3.2.6"/>
    </reaction>
</comment>
<sequence length="211" mass="23456">MDLTPDLLLRGYASGIFPMAESREDTEVFWVEPKMRGIFPLDGFRISRSLRRRLRSGCFTVSTDRDFIGVLKGCADRPETWINRTIFDLYTQLHAGGHAHSLEVWDGEELVGGVYGVTLGGAFFGESMFSRRTDASKVALAYLVDRLRQGGFTLFDAQFLTPHLASLGAKEITQAEYRKRLAEALTVQADFDAPGPLPSAQSLLQRSSQTS</sequence>
<evidence type="ECO:0000256" key="1">
    <source>
        <dbReference type="ARBA" id="ARBA00022490"/>
    </source>
</evidence>
<dbReference type="Pfam" id="PF03588">
    <property type="entry name" value="Leu_Phe_trans"/>
    <property type="match status" value="1"/>
</dbReference>
<comment type="caution">
    <text evidence="5">The sequence shown here is derived from an EMBL/GenBank/DDBJ whole genome shotgun (WGS) entry which is preliminary data.</text>
</comment>
<evidence type="ECO:0000313" key="5">
    <source>
        <dbReference type="EMBL" id="MFD0979367.1"/>
    </source>
</evidence>
<dbReference type="InterPro" id="IPR042203">
    <property type="entry name" value="Leu/Phe-tRNA_Trfase_C"/>
</dbReference>
<keyword evidence="2 4" id="KW-0808">Transferase</keyword>
<keyword evidence="1 4" id="KW-0963">Cytoplasm</keyword>
<comment type="function">
    <text evidence="4">Functions in the N-end rule pathway of protein degradation where it conjugates Leu, Phe and, less efficiently, Met from aminoacyl-tRNAs to the N-termini of proteins containing an N-terminal arginine or lysine.</text>
</comment>
<gene>
    <name evidence="4 5" type="primary">aat</name>
    <name evidence="5" type="ORF">ACFQ2S_06825</name>
</gene>
<dbReference type="NCBIfam" id="TIGR00667">
    <property type="entry name" value="aat"/>
    <property type="match status" value="1"/>
</dbReference>
<protein>
    <recommendedName>
        <fullName evidence="4">Leucyl/phenylalanyl-tRNA--protein transferase</fullName>
        <ecNumber evidence="4">2.3.2.6</ecNumber>
    </recommendedName>
    <alternativeName>
        <fullName evidence="4">L/F-transferase</fullName>
    </alternativeName>
    <alternativeName>
        <fullName evidence="4">Leucyltransferase</fullName>
    </alternativeName>
    <alternativeName>
        <fullName evidence="4">Phenyalanyltransferase</fullName>
    </alternativeName>
</protein>
<dbReference type="InterPro" id="IPR016181">
    <property type="entry name" value="Acyl_CoA_acyltransferase"/>
</dbReference>
<comment type="subcellular location">
    <subcellularLocation>
        <location evidence="4">Cytoplasm</location>
    </subcellularLocation>
</comment>
<proteinExistence type="inferred from homology"/>
<dbReference type="SUPFAM" id="SSF55729">
    <property type="entry name" value="Acyl-CoA N-acyltransferases (Nat)"/>
    <property type="match status" value="1"/>
</dbReference>
<dbReference type="RefSeq" id="WP_386073707.1">
    <property type="nucleotide sequence ID" value="NZ_JBHTJT010000008.1"/>
</dbReference>
<accession>A0ABW3IP28</accession>
<dbReference type="EMBL" id="JBHTJT010000008">
    <property type="protein sequence ID" value="MFD0979367.1"/>
    <property type="molecule type" value="Genomic_DNA"/>
</dbReference>
<evidence type="ECO:0000313" key="6">
    <source>
        <dbReference type="Proteomes" id="UP001597108"/>
    </source>
</evidence>